<proteinExistence type="inferred from homology"/>
<feature type="binding site" evidence="17">
    <location>
        <position position="675"/>
    </location>
    <ligand>
        <name>ATP</name>
        <dbReference type="ChEBI" id="CHEBI:30616"/>
    </ligand>
</feature>
<keyword evidence="8 18" id="KW-0812">Transmembrane</keyword>
<comment type="caution">
    <text evidence="20">The sequence shown here is derived from an EMBL/GenBank/DDBJ whole genome shotgun (WGS) entry which is preliminary data.</text>
</comment>
<evidence type="ECO:0000313" key="20">
    <source>
        <dbReference type="EMBL" id="KAF3325231.1"/>
    </source>
</evidence>
<dbReference type="GO" id="GO:0004674">
    <property type="term" value="F:protein serine/threonine kinase activity"/>
    <property type="evidence" value="ECO:0007669"/>
    <property type="project" value="UniProtKB-KW"/>
</dbReference>
<feature type="domain" description="Protein kinase" evidence="19">
    <location>
        <begin position="1"/>
        <end position="244"/>
    </location>
</feature>
<dbReference type="InterPro" id="IPR017441">
    <property type="entry name" value="Protein_kinase_ATP_BS"/>
</dbReference>
<evidence type="ECO:0000313" key="21">
    <source>
        <dbReference type="Proteomes" id="UP000623129"/>
    </source>
</evidence>
<dbReference type="GO" id="GO:0005524">
    <property type="term" value="F:ATP binding"/>
    <property type="evidence" value="ECO:0007669"/>
    <property type="project" value="UniProtKB-UniRule"/>
</dbReference>
<dbReference type="PROSITE" id="PS50011">
    <property type="entry name" value="PROTEIN_KINASE_DOM"/>
    <property type="match status" value="2"/>
</dbReference>
<dbReference type="FunFam" id="1.10.510.10:FF:000240">
    <property type="entry name" value="Lectin-domain containing receptor kinase A4.3"/>
    <property type="match status" value="1"/>
</dbReference>
<keyword evidence="12 17" id="KW-0067">ATP-binding</keyword>
<name>A0A833QNR9_9POAL</name>
<keyword evidence="15" id="KW-0675">Receptor</keyword>
<dbReference type="AlphaFoldDB" id="A0A833QNR9"/>
<evidence type="ECO:0000256" key="6">
    <source>
        <dbReference type="ARBA" id="ARBA00022553"/>
    </source>
</evidence>
<evidence type="ECO:0000256" key="18">
    <source>
        <dbReference type="SAM" id="Phobius"/>
    </source>
</evidence>
<gene>
    <name evidence="20" type="ORF">FCM35_KLT10302</name>
</gene>
<dbReference type="InterPro" id="IPR001245">
    <property type="entry name" value="Ser-Thr/Tyr_kinase_cat_dom"/>
</dbReference>
<dbReference type="GO" id="GO:0005886">
    <property type="term" value="C:plasma membrane"/>
    <property type="evidence" value="ECO:0007669"/>
    <property type="project" value="UniProtKB-SubCell"/>
</dbReference>
<feature type="binding site" evidence="17">
    <location>
        <position position="345"/>
    </location>
    <ligand>
        <name>ATP</name>
        <dbReference type="ChEBI" id="CHEBI:30616"/>
    </ligand>
</feature>
<evidence type="ECO:0000256" key="13">
    <source>
        <dbReference type="ARBA" id="ARBA00022989"/>
    </source>
</evidence>
<reference evidence="20" key="1">
    <citation type="submission" date="2020-01" db="EMBL/GenBank/DDBJ databases">
        <title>Genome sequence of Kobresia littledalei, the first chromosome-level genome in the family Cyperaceae.</title>
        <authorList>
            <person name="Qu G."/>
        </authorList>
    </citation>
    <scope>NUCLEOTIDE SEQUENCE</scope>
    <source>
        <strain evidence="20">C.B.Clarke</strain>
        <tissue evidence="20">Leaf</tissue>
    </source>
</reference>
<evidence type="ECO:0000256" key="4">
    <source>
        <dbReference type="ARBA" id="ARBA00022475"/>
    </source>
</evidence>
<feature type="domain" description="Protein kinase" evidence="19">
    <location>
        <begin position="317"/>
        <end position="849"/>
    </location>
</feature>
<keyword evidence="14 18" id="KW-0472">Membrane</keyword>
<keyword evidence="7" id="KW-0808">Transferase</keyword>
<sequence length="893" mass="98068">MRSHSSSQGVKEFMAEARNLGRVHHKSLVALKGYCIGRNCLALVYEYMEEGNLQEKLKADDVRPLTWKQRLRIAYQSAQGLEYLHKACNPPLIHRDVKASNILLNANLEAKIADFGLSRAFDSDAVHYVSTRIIGTPGYLDPEYFSSSQLSAKSDVYSFGVVLLEIITGQPPISEDLEGGNLVQWVRTNLSVGDIKSIVDPKMQNKYDINSVWKVTNVACRCTESSSSERPSMSAVVSELKESLELEISTDIMYCECSTDNLATDVSQDSAFEMAYMDGMPVSDDSSESGSVTNIRQDIPVIDNLQFSYNDLKRITNDFQNIIGIGGFGSVYLGVQENGLQVAVKMRSHSSSQGVKEFMAEYTNKQAGTGMVFRNKYIIYAKYFSSSQLSAKSDVYSFGVVLLEIITGQPPISEDLEGGNLVQWVRTNLSVGDIKSIVDPKMQNKYDINSVWKVTNVACRCTENSSSERPSMSAVVSELKESLELEISTDIMYCECSTDNLATDVSQDSFLSIDCGISPNFTYQDSMTRNLSSSGLTGPLSHYLGNLSALVSLFDINANPSPPPFSTASPSSKNNIINIISIAVAVPLSVIAIVVATIFLLRRKQNQPIVPNQDDSSESGSVRNIREDFAVIDNLQFSYNDLKRITNDFQNIIGIGGFGSVYLGVQENGLQVAVKMRSHSSSQGVKEFMAEACNPPLIHRDVKASNILLNANLEAKIADFGLCKAFDSDAVRYVSTRIIGTPGYLDPEYYSSSQLSAKSDVYSFGVVLLEIITGQPPISEDLEGGNLVQWVRTNLSVGDIKSIVDPKMQNKYDINSVWKVTNVACRCTENSSSERPSMSAVVSELKESLELEISTDIMYCECSTDNLATDVSQDSAFDMAYMGGMAVPGLNVR</sequence>
<dbReference type="PROSITE" id="PS00107">
    <property type="entry name" value="PROTEIN_KINASE_ATP"/>
    <property type="match status" value="2"/>
</dbReference>
<evidence type="ECO:0000256" key="8">
    <source>
        <dbReference type="ARBA" id="ARBA00022692"/>
    </source>
</evidence>
<evidence type="ECO:0000256" key="2">
    <source>
        <dbReference type="ARBA" id="ARBA00008536"/>
    </source>
</evidence>
<comment type="similarity">
    <text evidence="3">In the C-terminal section; belongs to the protein kinase superfamily. Ser/Thr protein kinase family.</text>
</comment>
<dbReference type="PANTHER" id="PTHR45631">
    <property type="entry name" value="OS07G0107800 PROTEIN-RELATED"/>
    <property type="match status" value="1"/>
</dbReference>
<evidence type="ECO:0000256" key="14">
    <source>
        <dbReference type="ARBA" id="ARBA00023136"/>
    </source>
</evidence>
<keyword evidence="9" id="KW-0732">Signal</keyword>
<evidence type="ECO:0000256" key="12">
    <source>
        <dbReference type="ARBA" id="ARBA00022840"/>
    </source>
</evidence>
<dbReference type="FunFam" id="1.10.510.10:FF:000146">
    <property type="entry name" value="LRR receptor-like serine/threonine-protein kinase IOS1"/>
    <property type="match status" value="1"/>
</dbReference>
<keyword evidence="13 18" id="KW-1133">Transmembrane helix</keyword>
<protein>
    <recommendedName>
        <fullName evidence="19">Protein kinase domain-containing protein</fullName>
    </recommendedName>
</protein>
<dbReference type="PANTHER" id="PTHR45631:SF202">
    <property type="entry name" value="SENESCENCE-INDUCED RECEPTOR-LIKE SERINE_THREONINE-PROTEIN KINASE"/>
    <property type="match status" value="1"/>
</dbReference>
<keyword evidence="11" id="KW-0418">Kinase</keyword>
<evidence type="ECO:0000256" key="3">
    <source>
        <dbReference type="ARBA" id="ARBA00010217"/>
    </source>
</evidence>
<keyword evidence="6" id="KW-0597">Phosphoprotein</keyword>
<dbReference type="Gene3D" id="1.10.510.10">
    <property type="entry name" value="Transferase(Phosphotransferase) domain 1"/>
    <property type="match status" value="3"/>
</dbReference>
<dbReference type="Proteomes" id="UP000623129">
    <property type="component" value="Unassembled WGS sequence"/>
</dbReference>
<dbReference type="OrthoDB" id="4062651at2759"/>
<evidence type="ECO:0000256" key="17">
    <source>
        <dbReference type="PROSITE-ProRule" id="PRU10141"/>
    </source>
</evidence>
<keyword evidence="16" id="KW-0325">Glycoprotein</keyword>
<dbReference type="SUPFAM" id="SSF56112">
    <property type="entry name" value="Protein kinase-like (PK-like)"/>
    <property type="match status" value="3"/>
</dbReference>
<evidence type="ECO:0000256" key="10">
    <source>
        <dbReference type="ARBA" id="ARBA00022741"/>
    </source>
</evidence>
<evidence type="ECO:0000256" key="7">
    <source>
        <dbReference type="ARBA" id="ARBA00022679"/>
    </source>
</evidence>
<comment type="similarity">
    <text evidence="2">In the N-terminal section; belongs to the leguminous lectin family.</text>
</comment>
<evidence type="ECO:0000256" key="16">
    <source>
        <dbReference type="ARBA" id="ARBA00023180"/>
    </source>
</evidence>
<keyword evidence="21" id="KW-1185">Reference proteome</keyword>
<keyword evidence="10 17" id="KW-0547">Nucleotide-binding</keyword>
<evidence type="ECO:0000256" key="9">
    <source>
        <dbReference type="ARBA" id="ARBA00022729"/>
    </source>
</evidence>
<evidence type="ECO:0000256" key="11">
    <source>
        <dbReference type="ARBA" id="ARBA00022777"/>
    </source>
</evidence>
<dbReference type="SMART" id="SM00220">
    <property type="entry name" value="S_TKc"/>
    <property type="match status" value="1"/>
</dbReference>
<evidence type="ECO:0000259" key="19">
    <source>
        <dbReference type="PROSITE" id="PS50011"/>
    </source>
</evidence>
<feature type="transmembrane region" description="Helical" evidence="18">
    <location>
        <begin position="576"/>
        <end position="601"/>
    </location>
</feature>
<dbReference type="Pfam" id="PF00069">
    <property type="entry name" value="Pkinase"/>
    <property type="match status" value="1"/>
</dbReference>
<dbReference type="GO" id="GO:0002229">
    <property type="term" value="P:defense response to oomycetes"/>
    <property type="evidence" value="ECO:0007669"/>
    <property type="project" value="UniProtKB-ARBA"/>
</dbReference>
<dbReference type="InterPro" id="IPR008271">
    <property type="entry name" value="Ser/Thr_kinase_AS"/>
</dbReference>
<dbReference type="EMBL" id="SWLB01000020">
    <property type="protein sequence ID" value="KAF3325231.1"/>
    <property type="molecule type" value="Genomic_DNA"/>
</dbReference>
<accession>A0A833QNR9</accession>
<comment type="subcellular location">
    <subcellularLocation>
        <location evidence="1">Cell membrane</location>
        <topology evidence="1">Single-pass type I membrane protein</topology>
    </subcellularLocation>
</comment>
<organism evidence="20 21">
    <name type="scientific">Carex littledalei</name>
    <dbReference type="NCBI Taxonomy" id="544730"/>
    <lineage>
        <taxon>Eukaryota</taxon>
        <taxon>Viridiplantae</taxon>
        <taxon>Streptophyta</taxon>
        <taxon>Embryophyta</taxon>
        <taxon>Tracheophyta</taxon>
        <taxon>Spermatophyta</taxon>
        <taxon>Magnoliopsida</taxon>
        <taxon>Liliopsida</taxon>
        <taxon>Poales</taxon>
        <taxon>Cyperaceae</taxon>
        <taxon>Cyperoideae</taxon>
        <taxon>Cariceae</taxon>
        <taxon>Carex</taxon>
        <taxon>Carex subgen. Euthyceras</taxon>
    </lineage>
</organism>
<dbReference type="PROSITE" id="PS00108">
    <property type="entry name" value="PROTEIN_KINASE_ST"/>
    <property type="match status" value="2"/>
</dbReference>
<dbReference type="Pfam" id="PF07714">
    <property type="entry name" value="PK_Tyr_Ser-Thr"/>
    <property type="match status" value="2"/>
</dbReference>
<dbReference type="InterPro" id="IPR000719">
    <property type="entry name" value="Prot_kinase_dom"/>
</dbReference>
<dbReference type="InterPro" id="IPR011009">
    <property type="entry name" value="Kinase-like_dom_sf"/>
</dbReference>
<evidence type="ECO:0000256" key="15">
    <source>
        <dbReference type="ARBA" id="ARBA00023170"/>
    </source>
</evidence>
<keyword evidence="5" id="KW-0723">Serine/threonine-protein kinase</keyword>
<evidence type="ECO:0000256" key="1">
    <source>
        <dbReference type="ARBA" id="ARBA00004251"/>
    </source>
</evidence>
<dbReference type="Gene3D" id="3.30.200.20">
    <property type="entry name" value="Phosphorylase Kinase, domain 1"/>
    <property type="match status" value="3"/>
</dbReference>
<keyword evidence="4" id="KW-1003">Cell membrane</keyword>
<evidence type="ECO:0000256" key="5">
    <source>
        <dbReference type="ARBA" id="ARBA00022527"/>
    </source>
</evidence>